<dbReference type="GO" id="GO:0000166">
    <property type="term" value="F:nucleotide binding"/>
    <property type="evidence" value="ECO:0007669"/>
    <property type="project" value="InterPro"/>
</dbReference>
<dbReference type="KEGG" id="blac:94348852"/>
<keyword evidence="2" id="KW-0539">Nucleus</keyword>
<comment type="caution">
    <text evidence="5">The sequence shown here is derived from an EMBL/GenBank/DDBJ whole genome shotgun (WGS) entry which is preliminary data.</text>
</comment>
<dbReference type="InterPro" id="IPR005574">
    <property type="entry name" value="Rpb4/RPC9"/>
</dbReference>
<protein>
    <recommendedName>
        <fullName evidence="4">RNA polymerase Rpb4/RPC9 core domain-containing protein</fullName>
    </recommendedName>
</protein>
<dbReference type="OrthoDB" id="2186918at2759"/>
<organism evidence="5 6">
    <name type="scientific">Bremia lactucae</name>
    <name type="common">Lettuce downy mildew</name>
    <dbReference type="NCBI Taxonomy" id="4779"/>
    <lineage>
        <taxon>Eukaryota</taxon>
        <taxon>Sar</taxon>
        <taxon>Stramenopiles</taxon>
        <taxon>Oomycota</taxon>
        <taxon>Peronosporomycetes</taxon>
        <taxon>Peronosporales</taxon>
        <taxon>Peronosporaceae</taxon>
        <taxon>Bremia</taxon>
    </lineage>
</organism>
<evidence type="ECO:0000313" key="5">
    <source>
        <dbReference type="EMBL" id="TDH70631.1"/>
    </source>
</evidence>
<reference evidence="5 6" key="1">
    <citation type="journal article" date="2021" name="Genome Biol.">
        <title>AFLAP: assembly-free linkage analysis pipeline using k-mers from genome sequencing data.</title>
        <authorList>
            <person name="Fletcher K."/>
            <person name="Zhang L."/>
            <person name="Gil J."/>
            <person name="Han R."/>
            <person name="Cavanaugh K."/>
            <person name="Michelmore R."/>
        </authorList>
    </citation>
    <scope>NUCLEOTIDE SEQUENCE [LARGE SCALE GENOMIC DNA]</scope>
    <source>
        <strain evidence="5 6">SF5</strain>
    </source>
</reference>
<dbReference type="SUPFAM" id="SSF47819">
    <property type="entry name" value="HRDC-like"/>
    <property type="match status" value="1"/>
</dbReference>
<dbReference type="AlphaFoldDB" id="A0A976FQ83"/>
<evidence type="ECO:0000313" key="6">
    <source>
        <dbReference type="Proteomes" id="UP000294530"/>
    </source>
</evidence>
<gene>
    <name evidence="5" type="ORF">CCR75_005098</name>
</gene>
<feature type="domain" description="RNA polymerase Rpb4/RPC9 core" evidence="4">
    <location>
        <begin position="21"/>
        <end position="167"/>
    </location>
</feature>
<comment type="similarity">
    <text evidence="3">Belongs to the eukaryotic RPB4 RNA polymerase subunit family.</text>
</comment>
<dbReference type="InterPro" id="IPR045222">
    <property type="entry name" value="Rpb4-like"/>
</dbReference>
<dbReference type="SMART" id="SM00657">
    <property type="entry name" value="RPOL4c"/>
    <property type="match status" value="1"/>
</dbReference>
<dbReference type="GeneID" id="94348852"/>
<name>A0A976FQ83_BRELC</name>
<dbReference type="Pfam" id="PF03874">
    <property type="entry name" value="RNA_pol_Rpb4"/>
    <property type="match status" value="1"/>
</dbReference>
<dbReference type="Gene3D" id="1.20.1250.40">
    <property type="match status" value="1"/>
</dbReference>
<dbReference type="GO" id="GO:0005634">
    <property type="term" value="C:nucleus"/>
    <property type="evidence" value="ECO:0007669"/>
    <property type="project" value="UniProtKB-SubCell"/>
</dbReference>
<comment type="subcellular location">
    <subcellularLocation>
        <location evidence="1">Nucleus</location>
    </subcellularLocation>
</comment>
<proteinExistence type="inferred from homology"/>
<accession>A0A976FQ83</accession>
<dbReference type="RefSeq" id="XP_067820130.1">
    <property type="nucleotide sequence ID" value="XM_067963181.1"/>
</dbReference>
<evidence type="ECO:0000259" key="4">
    <source>
        <dbReference type="SMART" id="SM00657"/>
    </source>
</evidence>
<keyword evidence="6" id="KW-1185">Reference proteome</keyword>
<dbReference type="InterPro" id="IPR010997">
    <property type="entry name" value="HRDC-like_sf"/>
</dbReference>
<dbReference type="PANTHER" id="PTHR21297">
    <property type="entry name" value="DNA-DIRECTED RNA POLYMERASE II"/>
    <property type="match status" value="1"/>
</dbReference>
<dbReference type="GO" id="GO:0030880">
    <property type="term" value="C:RNA polymerase complex"/>
    <property type="evidence" value="ECO:0007669"/>
    <property type="project" value="InterPro"/>
</dbReference>
<sequence length="167" mass="18805">MSSNPQHVVDTEDAAELNLGDDFRNETCLSNAEVAVILEKQKSDYETQEKQLTNVFQKTYSYAQRFSGTKDPVANQASVTELREYVANSSSIVHKVALMSLVFQREEDSGMVEYRLEEFEIACLSNLNPEEVEEAVALIPSLQKRFAEDEIEEILGIVSRTAARMFG</sequence>
<dbReference type="Proteomes" id="UP000294530">
    <property type="component" value="Unassembled WGS sequence"/>
</dbReference>
<evidence type="ECO:0000256" key="2">
    <source>
        <dbReference type="ARBA" id="ARBA00023242"/>
    </source>
</evidence>
<dbReference type="GO" id="GO:0006352">
    <property type="term" value="P:DNA-templated transcription initiation"/>
    <property type="evidence" value="ECO:0007669"/>
    <property type="project" value="InterPro"/>
</dbReference>
<evidence type="ECO:0000256" key="1">
    <source>
        <dbReference type="ARBA" id="ARBA00004123"/>
    </source>
</evidence>
<dbReference type="InterPro" id="IPR038324">
    <property type="entry name" value="Rpb4/RPC9_sf"/>
</dbReference>
<evidence type="ECO:0000256" key="3">
    <source>
        <dbReference type="ARBA" id="ARBA00025724"/>
    </source>
</evidence>
<dbReference type="EMBL" id="SHOA02000069">
    <property type="protein sequence ID" value="TDH70631.1"/>
    <property type="molecule type" value="Genomic_DNA"/>
</dbReference>
<dbReference type="InterPro" id="IPR006590">
    <property type="entry name" value="RNA_pol_Rpb4/RPC9_core"/>
</dbReference>